<gene>
    <name evidence="1" type="ORF">SCH01S_03_00790</name>
</gene>
<name>A0A0E9MKN8_9SPHN</name>
<reference evidence="1 2" key="1">
    <citation type="submission" date="2015-04" db="EMBL/GenBank/DDBJ databases">
        <title>Whole genome shotgun sequence of Sphingomonas changbaiensis NBRC 104936.</title>
        <authorList>
            <person name="Katano-Makiyama Y."/>
            <person name="Hosoyama A."/>
            <person name="Hashimoto M."/>
            <person name="Noguchi M."/>
            <person name="Tsuchikane K."/>
            <person name="Ohji S."/>
            <person name="Yamazoe A."/>
            <person name="Ichikawa N."/>
            <person name="Kimura A."/>
            <person name="Fujita N."/>
        </authorList>
    </citation>
    <scope>NUCLEOTIDE SEQUENCE [LARGE SCALE GENOMIC DNA]</scope>
    <source>
        <strain evidence="1 2">NBRC 104936</strain>
    </source>
</reference>
<sequence>MSAIIRPLIETAARSVDVHVVVPPRWAGTGVGEADLASLRALPGTTWHIFDSPDHPSLRTTPSDPGAVLRIVRAIDPDYSFCRSADVVTPCRFPGKVGFLMEADFPPLPSRGRIRLSGAGIFDHGVMPWLDEGQRDWLAGQTRPLLEAVRSMRRGDAAGRARLFDQTGLPADRRVIALPLEHDGEDNFYMMHSPAPVNEPFVRELAARLGDDCVLALTIHPAQRQDRAAMARLEGLACDRVRILAPADDGDATPALARHCDGMIVRDSKSFVWPALFGKPVFRLSRFASAPWLNVYSDFDALQTALRSGRPNVPDIEEALVWIGFHLANNAFLATDPDLALADLIDRVERPFHPARWDLGLEQSRADLLAAAASLHSIGA</sequence>
<accession>A0A0E9MKN8</accession>
<evidence type="ECO:0000313" key="2">
    <source>
        <dbReference type="Proteomes" id="UP000033202"/>
    </source>
</evidence>
<comment type="caution">
    <text evidence="1">The sequence shown here is derived from an EMBL/GenBank/DDBJ whole genome shotgun (WGS) entry which is preliminary data.</text>
</comment>
<dbReference type="EMBL" id="BBWU01000003">
    <property type="protein sequence ID" value="GAO38104.1"/>
    <property type="molecule type" value="Genomic_DNA"/>
</dbReference>
<protein>
    <recommendedName>
        <fullName evidence="3">Capsule polysaccharide biosynthesis protein</fullName>
    </recommendedName>
</protein>
<evidence type="ECO:0008006" key="3">
    <source>
        <dbReference type="Google" id="ProtNLM"/>
    </source>
</evidence>
<proteinExistence type="predicted"/>
<dbReference type="Proteomes" id="UP000033202">
    <property type="component" value="Unassembled WGS sequence"/>
</dbReference>
<organism evidence="1 2">
    <name type="scientific">Sphingomonas changbaiensis NBRC 104936</name>
    <dbReference type="NCBI Taxonomy" id="1219043"/>
    <lineage>
        <taxon>Bacteria</taxon>
        <taxon>Pseudomonadati</taxon>
        <taxon>Pseudomonadota</taxon>
        <taxon>Alphaproteobacteria</taxon>
        <taxon>Sphingomonadales</taxon>
        <taxon>Sphingomonadaceae</taxon>
        <taxon>Sphingomonas</taxon>
    </lineage>
</organism>
<dbReference type="AlphaFoldDB" id="A0A0E9MKN8"/>
<dbReference type="OrthoDB" id="7528178at2"/>
<evidence type="ECO:0000313" key="1">
    <source>
        <dbReference type="EMBL" id="GAO38104.1"/>
    </source>
</evidence>
<keyword evidence="2" id="KW-1185">Reference proteome</keyword>
<dbReference type="STRING" id="1219043.SCH01S_03_00790"/>